<dbReference type="SMART" id="SM01178">
    <property type="entry name" value="DUF4217"/>
    <property type="match status" value="1"/>
</dbReference>
<evidence type="ECO:0000256" key="6">
    <source>
        <dbReference type="RuleBase" id="RU365068"/>
    </source>
</evidence>
<organism evidence="9 10">
    <name type="scientific">Actinia tenebrosa</name>
    <name type="common">Australian red waratah sea anemone</name>
    <dbReference type="NCBI Taxonomy" id="6105"/>
    <lineage>
        <taxon>Eukaryota</taxon>
        <taxon>Metazoa</taxon>
        <taxon>Cnidaria</taxon>
        <taxon>Anthozoa</taxon>
        <taxon>Hexacorallia</taxon>
        <taxon>Actiniaria</taxon>
        <taxon>Actiniidae</taxon>
        <taxon>Actinia</taxon>
    </lineage>
</organism>
<gene>
    <name evidence="10" type="primary">LOC116291911</name>
</gene>
<dbReference type="InterPro" id="IPR025313">
    <property type="entry name" value="SPB4-like_CTE"/>
</dbReference>
<keyword evidence="9" id="KW-1185">Reference proteome</keyword>
<name>A0A6P8HF25_ACTTE</name>
<dbReference type="SUPFAM" id="SSF52540">
    <property type="entry name" value="P-loop containing nucleoside triphosphate hydrolases"/>
    <property type="match status" value="1"/>
</dbReference>
<dbReference type="InterPro" id="IPR027417">
    <property type="entry name" value="P-loop_NTPase"/>
</dbReference>
<dbReference type="OrthoDB" id="7396459at2759"/>
<evidence type="ECO:0000259" key="8">
    <source>
        <dbReference type="PROSITE" id="PS51194"/>
    </source>
</evidence>
<proteinExistence type="inferred from homology"/>
<reference evidence="10" key="1">
    <citation type="submission" date="2025-08" db="UniProtKB">
        <authorList>
            <consortium name="RefSeq"/>
        </authorList>
    </citation>
    <scope>IDENTIFICATION</scope>
    <source>
        <tissue evidence="10">Tentacle</tissue>
    </source>
</reference>
<dbReference type="CDD" id="cd18787">
    <property type="entry name" value="SF2_C_DEAD"/>
    <property type="match status" value="1"/>
</dbReference>
<dbReference type="KEGG" id="aten:116291911"/>
<dbReference type="GO" id="GO:0016787">
    <property type="term" value="F:hydrolase activity"/>
    <property type="evidence" value="ECO:0007669"/>
    <property type="project" value="UniProtKB-KW"/>
</dbReference>
<keyword evidence="3 6" id="KW-0347">Helicase</keyword>
<feature type="region of interest" description="Disordered" evidence="7">
    <location>
        <begin position="227"/>
        <end position="280"/>
    </location>
</feature>
<dbReference type="GO" id="GO:0003724">
    <property type="term" value="F:RNA helicase activity"/>
    <property type="evidence" value="ECO:0007669"/>
    <property type="project" value="UniProtKB-EC"/>
</dbReference>
<keyword evidence="4 6" id="KW-0067">ATP-binding</keyword>
<comment type="domain">
    <text evidence="6">The Q motif is unique to and characteristic of the DEAD box family of RNA helicases and controls ATP binding and hydrolysis.</text>
</comment>
<protein>
    <recommendedName>
        <fullName evidence="6">ATP-dependent RNA helicase</fullName>
        <ecNumber evidence="6">3.6.4.13</ecNumber>
    </recommendedName>
</protein>
<dbReference type="Proteomes" id="UP000515163">
    <property type="component" value="Unplaced"/>
</dbReference>
<sequence length="322" mass="37258">MVFFSTCACVNYFSKALAKFIPSVTMMALHGQMKSNRHKIFDKFRKLESGVLVCTDVMARGVDIPEVNWVIQYDPPSSANAFVHRCGRTARIGNEGNAVVFLLPQEDSYVEFISINQKVPLKKLEFNTDFPNLIPKLKRLATKDRDLFEKGTKAFVSFVQSYRKHECSLIFRFKDLDLGRLAEGFGLLRLPKMPELKDVSIEGFTATDIDFDQIPYLEKIRERQRQTKLESLKDGDPKTKQNRKRKLGNESSWSKNKERSIRRAKRKARQEFKKKQKHKFDENDLDELAAEARLVKKLKTGKISKEDFNDQFIGSEEKTDTT</sequence>
<dbReference type="SMART" id="SM00490">
    <property type="entry name" value="HELICc"/>
    <property type="match status" value="1"/>
</dbReference>
<dbReference type="Pfam" id="PF13959">
    <property type="entry name" value="CTE_SPB4"/>
    <property type="match status" value="1"/>
</dbReference>
<keyword evidence="2 6" id="KW-0378">Hydrolase</keyword>
<dbReference type="GO" id="GO:0005524">
    <property type="term" value="F:ATP binding"/>
    <property type="evidence" value="ECO:0007669"/>
    <property type="project" value="UniProtKB-UniRule"/>
</dbReference>
<keyword evidence="1 6" id="KW-0547">Nucleotide-binding</keyword>
<dbReference type="PROSITE" id="PS51194">
    <property type="entry name" value="HELICASE_CTER"/>
    <property type="match status" value="1"/>
</dbReference>
<keyword evidence="5 6" id="KW-0694">RNA-binding</keyword>
<dbReference type="RefSeq" id="XP_031555009.1">
    <property type="nucleotide sequence ID" value="XM_031699149.1"/>
</dbReference>
<evidence type="ECO:0000256" key="7">
    <source>
        <dbReference type="SAM" id="MobiDB-lite"/>
    </source>
</evidence>
<dbReference type="GO" id="GO:0003723">
    <property type="term" value="F:RNA binding"/>
    <property type="evidence" value="ECO:0007669"/>
    <property type="project" value="UniProtKB-UniRule"/>
</dbReference>
<feature type="compositionally biased region" description="Basic residues" evidence="7">
    <location>
        <begin position="262"/>
        <end position="278"/>
    </location>
</feature>
<comment type="similarity">
    <text evidence="6">Belongs to the DEAD box helicase family.</text>
</comment>
<evidence type="ECO:0000256" key="3">
    <source>
        <dbReference type="ARBA" id="ARBA00022806"/>
    </source>
</evidence>
<feature type="domain" description="Helicase C-terminal" evidence="8">
    <location>
        <begin position="1"/>
        <end position="141"/>
    </location>
</feature>
<dbReference type="PANTHER" id="PTHR24031">
    <property type="entry name" value="RNA HELICASE"/>
    <property type="match status" value="1"/>
</dbReference>
<dbReference type="AlphaFoldDB" id="A0A6P8HF25"/>
<accession>A0A6P8HF25</accession>
<dbReference type="InterPro" id="IPR001650">
    <property type="entry name" value="Helicase_C-like"/>
</dbReference>
<dbReference type="InterPro" id="IPR056330">
    <property type="entry name" value="CTT_SPB4"/>
</dbReference>
<evidence type="ECO:0000256" key="1">
    <source>
        <dbReference type="ARBA" id="ARBA00022741"/>
    </source>
</evidence>
<dbReference type="FunFam" id="3.40.50.300:FF:001022">
    <property type="entry name" value="RNA helicase"/>
    <property type="match status" value="1"/>
</dbReference>
<evidence type="ECO:0000313" key="10">
    <source>
        <dbReference type="RefSeq" id="XP_031555009.1"/>
    </source>
</evidence>
<evidence type="ECO:0000256" key="2">
    <source>
        <dbReference type="ARBA" id="ARBA00022801"/>
    </source>
</evidence>
<dbReference type="Pfam" id="PF23681">
    <property type="entry name" value="CTT_SPB4"/>
    <property type="match status" value="1"/>
</dbReference>
<dbReference type="EC" id="3.6.4.13" evidence="6"/>
<dbReference type="Gene3D" id="3.40.50.300">
    <property type="entry name" value="P-loop containing nucleotide triphosphate hydrolases"/>
    <property type="match status" value="1"/>
</dbReference>
<evidence type="ECO:0000313" key="9">
    <source>
        <dbReference type="Proteomes" id="UP000515163"/>
    </source>
</evidence>
<dbReference type="Pfam" id="PF00271">
    <property type="entry name" value="Helicase_C"/>
    <property type="match status" value="1"/>
</dbReference>
<feature type="compositionally biased region" description="Basic and acidic residues" evidence="7">
    <location>
        <begin position="227"/>
        <end position="239"/>
    </location>
</feature>
<dbReference type="InParanoid" id="A0A6P8HF25"/>
<evidence type="ECO:0000256" key="5">
    <source>
        <dbReference type="ARBA" id="ARBA00022884"/>
    </source>
</evidence>
<comment type="function">
    <text evidence="6">RNA helicase.</text>
</comment>
<evidence type="ECO:0000256" key="4">
    <source>
        <dbReference type="ARBA" id="ARBA00022840"/>
    </source>
</evidence>
<comment type="catalytic activity">
    <reaction evidence="6">
        <text>ATP + H2O = ADP + phosphate + H(+)</text>
        <dbReference type="Rhea" id="RHEA:13065"/>
        <dbReference type="ChEBI" id="CHEBI:15377"/>
        <dbReference type="ChEBI" id="CHEBI:15378"/>
        <dbReference type="ChEBI" id="CHEBI:30616"/>
        <dbReference type="ChEBI" id="CHEBI:43474"/>
        <dbReference type="ChEBI" id="CHEBI:456216"/>
        <dbReference type="EC" id="3.6.4.13"/>
    </reaction>
</comment>
<dbReference type="GeneID" id="116291911"/>